<dbReference type="AlphaFoldDB" id="A0A842HNR3"/>
<dbReference type="EMBL" id="JACJUU010000003">
    <property type="protein sequence ID" value="MBC2769362.1"/>
    <property type="molecule type" value="Genomic_DNA"/>
</dbReference>
<protein>
    <submittedName>
        <fullName evidence="1">Uncharacterized protein</fullName>
    </submittedName>
</protein>
<accession>A0A842HNR3</accession>
<comment type="caution">
    <text evidence="1">The sequence shown here is derived from an EMBL/GenBank/DDBJ whole genome shotgun (WGS) entry which is preliminary data.</text>
</comment>
<proteinExistence type="predicted"/>
<sequence>MKVSSQIVSTLPQGLILDVHIEDLTFTAYVVVSAPDIHLVAEFVTPEAYQQANDWHVTAIETADDAENQIRDIAFNMNLNDAAVFLCADTAAYEAALEALGQARLAG</sequence>
<dbReference type="Proteomes" id="UP000545386">
    <property type="component" value="Unassembled WGS sequence"/>
</dbReference>
<gene>
    <name evidence="1" type="ORF">GTU67_05460</name>
</gene>
<organism evidence="1 2">
    <name type="scientific">Pusillimonas minor</name>
    <dbReference type="NCBI Taxonomy" id="2697024"/>
    <lineage>
        <taxon>Bacteria</taxon>
        <taxon>Pseudomonadati</taxon>
        <taxon>Pseudomonadota</taxon>
        <taxon>Betaproteobacteria</taxon>
        <taxon>Burkholderiales</taxon>
        <taxon>Alcaligenaceae</taxon>
        <taxon>Pusillimonas</taxon>
    </lineage>
</organism>
<dbReference type="RefSeq" id="WP_185779102.1">
    <property type="nucleotide sequence ID" value="NZ_JACJUU010000003.1"/>
</dbReference>
<evidence type="ECO:0000313" key="2">
    <source>
        <dbReference type="Proteomes" id="UP000545386"/>
    </source>
</evidence>
<reference evidence="1 2" key="1">
    <citation type="submission" date="2020-08" db="EMBL/GenBank/DDBJ databases">
        <title>Paraeoetvoesia sp. YC-7-48 draft genome sequence.</title>
        <authorList>
            <person name="Yao L."/>
        </authorList>
    </citation>
    <scope>NUCLEOTIDE SEQUENCE [LARGE SCALE GENOMIC DNA]</scope>
    <source>
        <strain evidence="2">YC-7-48</strain>
    </source>
</reference>
<name>A0A842HNR3_9BURK</name>
<evidence type="ECO:0000313" key="1">
    <source>
        <dbReference type="EMBL" id="MBC2769362.1"/>
    </source>
</evidence>
<keyword evidence="2" id="KW-1185">Reference proteome</keyword>